<gene>
    <name evidence="1" type="ORF">D5086_017422</name>
</gene>
<organism evidence="1 2">
    <name type="scientific">Populus alba</name>
    <name type="common">White poplar</name>
    <dbReference type="NCBI Taxonomy" id="43335"/>
    <lineage>
        <taxon>Eukaryota</taxon>
        <taxon>Viridiplantae</taxon>
        <taxon>Streptophyta</taxon>
        <taxon>Embryophyta</taxon>
        <taxon>Tracheophyta</taxon>
        <taxon>Spermatophyta</taxon>
        <taxon>Magnoliopsida</taxon>
        <taxon>eudicotyledons</taxon>
        <taxon>Gunneridae</taxon>
        <taxon>Pentapetalae</taxon>
        <taxon>rosids</taxon>
        <taxon>fabids</taxon>
        <taxon>Malpighiales</taxon>
        <taxon>Salicaceae</taxon>
        <taxon>Saliceae</taxon>
        <taxon>Populus</taxon>
    </lineage>
</organism>
<dbReference type="Proteomes" id="UP000309997">
    <property type="component" value="Unassembled WGS sequence"/>
</dbReference>
<sequence>MDIPPPGASSKVEGASAKWPSSRRVATRTHFLGWEIRITLDRSFEYCLRIRGSETKRALDAKNIVRLHIDSSWLHFC</sequence>
<name>A0ACC4BXB8_POPAL</name>
<evidence type="ECO:0000313" key="1">
    <source>
        <dbReference type="EMBL" id="KAL3583090.1"/>
    </source>
</evidence>
<protein>
    <submittedName>
        <fullName evidence="1">Uncharacterized protein</fullName>
    </submittedName>
</protein>
<proteinExistence type="predicted"/>
<keyword evidence="2" id="KW-1185">Reference proteome</keyword>
<comment type="caution">
    <text evidence="1">The sequence shown here is derived from an EMBL/GenBank/DDBJ whole genome shotgun (WGS) entry which is preliminary data.</text>
</comment>
<dbReference type="EMBL" id="RCHU02000008">
    <property type="protein sequence ID" value="KAL3583090.1"/>
    <property type="molecule type" value="Genomic_DNA"/>
</dbReference>
<evidence type="ECO:0000313" key="2">
    <source>
        <dbReference type="Proteomes" id="UP000309997"/>
    </source>
</evidence>
<accession>A0ACC4BXB8</accession>
<reference evidence="1 2" key="1">
    <citation type="journal article" date="2024" name="Plant Biotechnol. J.">
        <title>Genome and CRISPR/Cas9 system of a widespread forest tree (Populus alba) in the world.</title>
        <authorList>
            <person name="Liu Y.J."/>
            <person name="Jiang P.F."/>
            <person name="Han X.M."/>
            <person name="Li X.Y."/>
            <person name="Wang H.M."/>
            <person name="Wang Y.J."/>
            <person name="Wang X.X."/>
            <person name="Zeng Q.Y."/>
        </authorList>
    </citation>
    <scope>NUCLEOTIDE SEQUENCE [LARGE SCALE GENOMIC DNA]</scope>
    <source>
        <strain evidence="2">cv. PAL-ZL1</strain>
    </source>
</reference>